<gene>
    <name evidence="2" type="ORF">NDI79_16015</name>
</gene>
<name>A0ABU2G4H5_9EURY</name>
<reference evidence="2 3" key="1">
    <citation type="submission" date="2022-06" db="EMBL/GenBank/DDBJ databases">
        <title>Halogeometricum sp. a new haloarchaeum isolate from saline soil.</title>
        <authorList>
            <person name="Strakova D."/>
            <person name="Galisteo C."/>
            <person name="Sanchez-Porro C."/>
            <person name="Ventosa A."/>
        </authorList>
    </citation>
    <scope>NUCLEOTIDE SEQUENCE [LARGE SCALE GENOMIC DNA]</scope>
    <source>
        <strain evidence="3">S3BR25-2</strain>
    </source>
</reference>
<dbReference type="EMBL" id="JAMQOQ010000004">
    <property type="protein sequence ID" value="MDS0295680.1"/>
    <property type="molecule type" value="Genomic_DNA"/>
</dbReference>
<feature type="domain" description="BioF2-like acetyltransferase" evidence="1">
    <location>
        <begin position="165"/>
        <end position="300"/>
    </location>
</feature>
<dbReference type="InterPro" id="IPR038740">
    <property type="entry name" value="BioF2-like_GNAT_dom"/>
</dbReference>
<protein>
    <submittedName>
        <fullName evidence="2">GNAT family N-acetyltransferase</fullName>
    </submittedName>
</protein>
<dbReference type="PANTHER" id="PTHR36174">
    <property type="entry name" value="LIPID II:GLYCINE GLYCYLTRANSFERASE"/>
    <property type="match status" value="1"/>
</dbReference>
<keyword evidence="3" id="KW-1185">Reference proteome</keyword>
<organism evidence="2 3">
    <name type="scientific">Halogeometricum luteum</name>
    <dbReference type="NCBI Taxonomy" id="2950537"/>
    <lineage>
        <taxon>Archaea</taxon>
        <taxon>Methanobacteriati</taxon>
        <taxon>Methanobacteriota</taxon>
        <taxon>Stenosarchaea group</taxon>
        <taxon>Halobacteria</taxon>
        <taxon>Halobacteriales</taxon>
        <taxon>Haloferacaceae</taxon>
        <taxon>Halogeometricum</taxon>
    </lineage>
</organism>
<sequence length="332" mass="37334">MTLDIEPADEDDWNEIVDRSEEASVFHGAEALSVVEDHAGAEVTRLVGYNGNEPIGVFPVFESRTGPFTLVTSPPKLLHTFQLGPAMVGMAGMKRRKCEQYRREFVTECLAWVDEHIDPDSTFVRTTPEFGDIRPFGWNGFEATPFYTYAVDLTTDREDLITEFSRDARSNIRNAEEDEYTVEVGGKETLRETFRAVADRHDETGAPLKVDQSFVVDLYERTPEGTVRPYACRVDGEFATGMITLCSDSTVYRWKGGGRSDTGLQATDLLDWHIMCDAMDRGHERYDLVGANIPRICDYKAKFAPDVQTYYTLDRANRLFSASAAVKGAISR</sequence>
<proteinExistence type="predicted"/>
<evidence type="ECO:0000313" key="2">
    <source>
        <dbReference type="EMBL" id="MDS0295680.1"/>
    </source>
</evidence>
<dbReference type="InterPro" id="IPR050644">
    <property type="entry name" value="PG_Glycine_Bridge_Synth"/>
</dbReference>
<evidence type="ECO:0000313" key="3">
    <source>
        <dbReference type="Proteomes" id="UP001254813"/>
    </source>
</evidence>
<dbReference type="RefSeq" id="WP_310929626.1">
    <property type="nucleotide sequence ID" value="NZ_JAMQOQ010000004.1"/>
</dbReference>
<evidence type="ECO:0000259" key="1">
    <source>
        <dbReference type="Pfam" id="PF13480"/>
    </source>
</evidence>
<dbReference type="Proteomes" id="UP001254813">
    <property type="component" value="Unassembled WGS sequence"/>
</dbReference>
<dbReference type="Pfam" id="PF13480">
    <property type="entry name" value="Acetyltransf_6"/>
    <property type="match status" value="1"/>
</dbReference>
<dbReference type="PANTHER" id="PTHR36174:SF1">
    <property type="entry name" value="LIPID II:GLYCINE GLYCYLTRANSFERASE"/>
    <property type="match status" value="1"/>
</dbReference>
<dbReference type="SUPFAM" id="SSF55729">
    <property type="entry name" value="Acyl-CoA N-acyltransferases (Nat)"/>
    <property type="match status" value="1"/>
</dbReference>
<dbReference type="Gene3D" id="3.40.630.30">
    <property type="match status" value="1"/>
</dbReference>
<comment type="caution">
    <text evidence="2">The sequence shown here is derived from an EMBL/GenBank/DDBJ whole genome shotgun (WGS) entry which is preliminary data.</text>
</comment>
<accession>A0ABU2G4H5</accession>
<dbReference type="InterPro" id="IPR016181">
    <property type="entry name" value="Acyl_CoA_acyltransferase"/>
</dbReference>